<dbReference type="EMBL" id="AQGS01000831">
    <property type="protein sequence ID" value="EPS36670.1"/>
    <property type="molecule type" value="Genomic_DNA"/>
</dbReference>
<dbReference type="HOGENOM" id="CLU_653866_0_0_1"/>
<sequence>MDRIKAPFKAYLSKFTKKKKNEGSDGGYPKRGKFDIGLHLHLTTPTLSKKIPKTSSSIKKQVEIFKSIIRNFKVTIKPNRPPKSPIFSTLPVLLPTCNGATKRRFRKPKFETLHSAVLIKIFQWVPYESLPTLLAVNHRTRKIILDNYPSILSYPNVITSRYEWYPLNLRFPRWWVDYECAYFYIALNQAALYEDCFQVAAVILAEEFLDFWESLAARVPRFKAMRDEWIGGVQPEDLRDELLAELVREVWKRGLKEESAIEYTEKLIPPGYEHIGLKGRDNAKYNIKGKGKDPAYGHQNSRSPSLGEDNDSEDLFMDGTAAQAKPIPLERNILYQAIRYALHPTVLEDIAYSFPYFKLERLHPIQIIELILIKVPAWSWKQEDRILYYRICFEDSPKALEEMDRIRYDWDTMRDRIKYAMKAKPV</sequence>
<dbReference type="OMA" id="RICFEDS"/>
<comment type="caution">
    <text evidence="2">The sequence shown here is derived from an EMBL/GenBank/DDBJ whole genome shotgun (WGS) entry which is preliminary data.</text>
</comment>
<gene>
    <name evidence="2" type="ORF">H072_9767</name>
</gene>
<protein>
    <recommendedName>
        <fullName evidence="4">F-box domain-containing protein</fullName>
    </recommendedName>
</protein>
<name>S8A0Z1_DACHA</name>
<keyword evidence="3" id="KW-1185">Reference proteome</keyword>
<reference evidence="3" key="2">
    <citation type="submission" date="2013-04" db="EMBL/GenBank/DDBJ databases">
        <title>Genomic mechanisms accounting for the adaptation to parasitism in nematode-trapping fungi.</title>
        <authorList>
            <person name="Ahren D.G."/>
        </authorList>
    </citation>
    <scope>NUCLEOTIDE SEQUENCE [LARGE SCALE GENOMIC DNA]</scope>
    <source>
        <strain evidence="3">CBS 200.50</strain>
    </source>
</reference>
<reference evidence="2 3" key="1">
    <citation type="journal article" date="2013" name="PLoS Genet.">
        <title>Genomic mechanisms accounting for the adaptation to parasitism in nematode-trapping fungi.</title>
        <authorList>
            <person name="Meerupati T."/>
            <person name="Andersson K.M."/>
            <person name="Friman E."/>
            <person name="Kumar D."/>
            <person name="Tunlid A."/>
            <person name="Ahren D."/>
        </authorList>
    </citation>
    <scope>NUCLEOTIDE SEQUENCE [LARGE SCALE GENOMIC DNA]</scope>
    <source>
        <strain evidence="2 3">CBS 200.50</strain>
    </source>
</reference>
<evidence type="ECO:0008006" key="4">
    <source>
        <dbReference type="Google" id="ProtNLM"/>
    </source>
</evidence>
<evidence type="ECO:0000313" key="2">
    <source>
        <dbReference type="EMBL" id="EPS36670.1"/>
    </source>
</evidence>
<evidence type="ECO:0000256" key="1">
    <source>
        <dbReference type="SAM" id="MobiDB-lite"/>
    </source>
</evidence>
<organism evidence="2 3">
    <name type="scientific">Dactylellina haptotyla (strain CBS 200.50)</name>
    <name type="common">Nematode-trapping fungus</name>
    <name type="synonym">Monacrosporium haptotylum</name>
    <dbReference type="NCBI Taxonomy" id="1284197"/>
    <lineage>
        <taxon>Eukaryota</taxon>
        <taxon>Fungi</taxon>
        <taxon>Dikarya</taxon>
        <taxon>Ascomycota</taxon>
        <taxon>Pezizomycotina</taxon>
        <taxon>Orbiliomycetes</taxon>
        <taxon>Orbiliales</taxon>
        <taxon>Orbiliaceae</taxon>
        <taxon>Dactylellina</taxon>
    </lineage>
</organism>
<feature type="region of interest" description="Disordered" evidence="1">
    <location>
        <begin position="289"/>
        <end position="314"/>
    </location>
</feature>
<proteinExistence type="predicted"/>
<dbReference type="AlphaFoldDB" id="S8A0Z1"/>
<dbReference type="Proteomes" id="UP000015100">
    <property type="component" value="Unassembled WGS sequence"/>
</dbReference>
<evidence type="ECO:0000313" key="3">
    <source>
        <dbReference type="Proteomes" id="UP000015100"/>
    </source>
</evidence>
<accession>S8A0Z1</accession>
<dbReference type="OrthoDB" id="5426171at2759"/>